<dbReference type="InterPro" id="IPR004852">
    <property type="entry name" value="Di-haem_cyt_c_peroxidsae"/>
</dbReference>
<gene>
    <name evidence="9" type="ORF">SY85_23625</name>
</gene>
<dbReference type="Proteomes" id="UP000077177">
    <property type="component" value="Chromosome"/>
</dbReference>
<dbReference type="RefSeq" id="WP_066408517.1">
    <property type="nucleotide sequence ID" value="NZ_CP011390.1"/>
</dbReference>
<keyword evidence="4" id="KW-0732">Signal</keyword>
<name>A0A172U1Z5_9BACT</name>
<dbReference type="GO" id="GO:0020037">
    <property type="term" value="F:heme binding"/>
    <property type="evidence" value="ECO:0007669"/>
    <property type="project" value="InterPro"/>
</dbReference>
<evidence type="ECO:0000256" key="1">
    <source>
        <dbReference type="ARBA" id="ARBA00004196"/>
    </source>
</evidence>
<dbReference type="InterPro" id="IPR009056">
    <property type="entry name" value="Cyt_c-like_dom"/>
</dbReference>
<protein>
    <submittedName>
        <fullName evidence="9">Cytochrome C peroxidase</fullName>
    </submittedName>
</protein>
<dbReference type="GO" id="GO:0046872">
    <property type="term" value="F:metal ion binding"/>
    <property type="evidence" value="ECO:0007669"/>
    <property type="project" value="UniProtKB-KW"/>
</dbReference>
<dbReference type="SUPFAM" id="SSF46626">
    <property type="entry name" value="Cytochrome c"/>
    <property type="match status" value="2"/>
</dbReference>
<dbReference type="Gene3D" id="1.10.760.10">
    <property type="entry name" value="Cytochrome c-like domain"/>
    <property type="match status" value="2"/>
</dbReference>
<dbReference type="AlphaFoldDB" id="A0A172U1Z5"/>
<dbReference type="EMBL" id="CP011390">
    <property type="protein sequence ID" value="ANE53017.1"/>
    <property type="molecule type" value="Genomic_DNA"/>
</dbReference>
<dbReference type="PANTHER" id="PTHR30600">
    <property type="entry name" value="CYTOCHROME C PEROXIDASE-RELATED"/>
    <property type="match status" value="1"/>
</dbReference>
<dbReference type="InterPro" id="IPR051395">
    <property type="entry name" value="Cytochrome_c_Peroxidase/MauG"/>
</dbReference>
<feature type="domain" description="Cytochrome c" evidence="8">
    <location>
        <begin position="470"/>
        <end position="609"/>
    </location>
</feature>
<evidence type="ECO:0000256" key="2">
    <source>
        <dbReference type="ARBA" id="ARBA00022617"/>
    </source>
</evidence>
<keyword evidence="6 7" id="KW-0408">Iron</keyword>
<evidence type="ECO:0000256" key="4">
    <source>
        <dbReference type="ARBA" id="ARBA00022729"/>
    </source>
</evidence>
<keyword evidence="2 7" id="KW-0349">Heme</keyword>
<keyword evidence="10" id="KW-1185">Reference proteome</keyword>
<keyword evidence="5" id="KW-0560">Oxidoreductase</keyword>
<dbReference type="PROSITE" id="PS51007">
    <property type="entry name" value="CYTC"/>
    <property type="match status" value="1"/>
</dbReference>
<evidence type="ECO:0000313" key="10">
    <source>
        <dbReference type="Proteomes" id="UP000077177"/>
    </source>
</evidence>
<dbReference type="STRING" id="1492898.SY85_23625"/>
<keyword evidence="3 7" id="KW-0479">Metal-binding</keyword>
<dbReference type="PANTHER" id="PTHR30600:SF10">
    <property type="entry name" value="BLL6722 PROTEIN"/>
    <property type="match status" value="1"/>
</dbReference>
<evidence type="ECO:0000259" key="8">
    <source>
        <dbReference type="PROSITE" id="PS51007"/>
    </source>
</evidence>
<sequence length="638" mass="72699">MKKLAILFCVITIVSGLAFRMNGGSRYNELYTTQIQRFIDQQDHLLKSVETADLSSEKDIHTILDQLELARLKLKENDFWLRYLNPILYRKINGPLPIEWETEVFEKFEKPYKRTGAGLTLTELYLGEKSINKDSLISLIQMAIDASKAFEADSITHNLLSHDHFFLANRLFILNLASIYTTGFECPNTKNVIVELRHMLVHVKDIYQRYNQSFSSAPLTTDYLDLYDKTIAFVNNQPSDYTQFNHFSFIKDYVNGLFKRNQQFINAYSVTSTSYNDYTLSDQCFSIFDKSLYQGQNTKGIYSPIHEAEVLNEIKQVGKLLFFDPILSGNNKRSCASCHKPDQYFTDTSAQANLEYGQQQLLSRNTISLMNVTFNHLIMMDGRHISLQDQATEVMMSGKEMNSNEKELIDKVLSCKEYKEAFKRFLKRTPEEKQVTLSHINSALTLYYGDFSNYYSPFDDAINNDKPLGEKEISGFNLFMSKAQCATCHFVPQFNGVKPPFISSEFEVIGVPEDAHFAKLSSDSGRYKVNPAGETLHAFRTGTLRNAAHTKPYMHNGVLKSLEEVLDFYDAGGGVGKKLDVGNQTLSADSLKLTPDEKEKIIAFIHSLSENSRTEKPPLKLPASSNEKLNLRKVGGEY</sequence>
<evidence type="ECO:0000256" key="7">
    <source>
        <dbReference type="PROSITE-ProRule" id="PRU00433"/>
    </source>
</evidence>
<reference evidence="9 10" key="2">
    <citation type="journal article" date="2016" name="Int. J. Syst. Evol. Microbiol.">
        <title>Flavisolibacter tropicus sp. nov., isolated from tropical soil.</title>
        <authorList>
            <person name="Lee J.J."/>
            <person name="Kang M.S."/>
            <person name="Kim G.S."/>
            <person name="Lee C.S."/>
            <person name="Lim S."/>
            <person name="Lee J."/>
            <person name="Roh S.H."/>
            <person name="Kang H."/>
            <person name="Ha J.M."/>
            <person name="Bae S."/>
            <person name="Jung H.Y."/>
            <person name="Kim M.K."/>
        </authorList>
    </citation>
    <scope>NUCLEOTIDE SEQUENCE [LARGE SCALE GENOMIC DNA]</scope>
    <source>
        <strain evidence="9 10">LCS9</strain>
    </source>
</reference>
<evidence type="ECO:0000313" key="9">
    <source>
        <dbReference type="EMBL" id="ANE53017.1"/>
    </source>
</evidence>
<reference evidence="10" key="1">
    <citation type="submission" date="2015-01" db="EMBL/GenBank/DDBJ databases">
        <title>Flavisolibacter sp./LCS9/ whole genome sequencing.</title>
        <authorList>
            <person name="Kim M.K."/>
            <person name="Srinivasan S."/>
            <person name="Lee J.-J."/>
        </authorList>
    </citation>
    <scope>NUCLEOTIDE SEQUENCE [LARGE SCALE GENOMIC DNA]</scope>
    <source>
        <strain evidence="10">LCS9</strain>
    </source>
</reference>
<evidence type="ECO:0000256" key="3">
    <source>
        <dbReference type="ARBA" id="ARBA00022723"/>
    </source>
</evidence>
<keyword evidence="9" id="KW-0575">Peroxidase</keyword>
<dbReference type="GO" id="GO:0004130">
    <property type="term" value="F:cytochrome-c peroxidase activity"/>
    <property type="evidence" value="ECO:0007669"/>
    <property type="project" value="TreeGrafter"/>
</dbReference>
<dbReference type="GO" id="GO:0009055">
    <property type="term" value="F:electron transfer activity"/>
    <property type="evidence" value="ECO:0007669"/>
    <property type="project" value="InterPro"/>
</dbReference>
<dbReference type="InterPro" id="IPR036909">
    <property type="entry name" value="Cyt_c-like_dom_sf"/>
</dbReference>
<evidence type="ECO:0000256" key="5">
    <source>
        <dbReference type="ARBA" id="ARBA00023002"/>
    </source>
</evidence>
<dbReference type="GO" id="GO:0030313">
    <property type="term" value="C:cell envelope"/>
    <property type="evidence" value="ECO:0007669"/>
    <property type="project" value="UniProtKB-SubCell"/>
</dbReference>
<proteinExistence type="predicted"/>
<organism evidence="9 10">
    <name type="scientific">Flavisolibacter tropicus</name>
    <dbReference type="NCBI Taxonomy" id="1492898"/>
    <lineage>
        <taxon>Bacteria</taxon>
        <taxon>Pseudomonadati</taxon>
        <taxon>Bacteroidota</taxon>
        <taxon>Chitinophagia</taxon>
        <taxon>Chitinophagales</taxon>
        <taxon>Chitinophagaceae</taxon>
        <taxon>Flavisolibacter</taxon>
    </lineage>
</organism>
<comment type="subcellular location">
    <subcellularLocation>
        <location evidence="1">Cell envelope</location>
    </subcellularLocation>
</comment>
<dbReference type="Pfam" id="PF03150">
    <property type="entry name" value="CCP_MauG"/>
    <property type="match status" value="1"/>
</dbReference>
<evidence type="ECO:0000256" key="6">
    <source>
        <dbReference type="ARBA" id="ARBA00023004"/>
    </source>
</evidence>
<accession>A0A172U1Z5</accession>
<dbReference type="KEGG" id="fla:SY85_23625"/>